<organism evidence="2 3">
    <name type="scientific">Araneus ventricosus</name>
    <name type="common">Orbweaver spider</name>
    <name type="synonym">Epeira ventricosa</name>
    <dbReference type="NCBI Taxonomy" id="182803"/>
    <lineage>
        <taxon>Eukaryota</taxon>
        <taxon>Metazoa</taxon>
        <taxon>Ecdysozoa</taxon>
        <taxon>Arthropoda</taxon>
        <taxon>Chelicerata</taxon>
        <taxon>Arachnida</taxon>
        <taxon>Araneae</taxon>
        <taxon>Araneomorphae</taxon>
        <taxon>Entelegynae</taxon>
        <taxon>Araneoidea</taxon>
        <taxon>Araneidae</taxon>
        <taxon>Araneus</taxon>
    </lineage>
</organism>
<evidence type="ECO:0000313" key="3">
    <source>
        <dbReference type="Proteomes" id="UP000499080"/>
    </source>
</evidence>
<comment type="caution">
    <text evidence="2">The sequence shown here is derived from an EMBL/GenBank/DDBJ whole genome shotgun (WGS) entry which is preliminary data.</text>
</comment>
<name>A0A4Y2D0H1_ARAVE</name>
<evidence type="ECO:0000313" key="2">
    <source>
        <dbReference type="EMBL" id="GBM09606.1"/>
    </source>
</evidence>
<sequence length="181" mass="19784">MNYMITKESITTSRPCHTVRPISVTGVEEIRRLRSRPSCDSRSSARCRHWGDAASPGTFSGAGTDGSRWEKNRDERRDGQVPPNGTTGAVIWCTAPHEGEPVHGGVSQRLPSVPGRSSISLMTTMCRRATVIGWPRSPGWISSTPVHRNWSHGLTRVSIPVVLVLRCSRKSAVSVSINASR</sequence>
<keyword evidence="3" id="KW-1185">Reference proteome</keyword>
<reference evidence="2 3" key="1">
    <citation type="journal article" date="2019" name="Sci. Rep.">
        <title>Orb-weaving spider Araneus ventricosus genome elucidates the spidroin gene catalogue.</title>
        <authorList>
            <person name="Kono N."/>
            <person name="Nakamura H."/>
            <person name="Ohtoshi R."/>
            <person name="Moran D.A.P."/>
            <person name="Shinohara A."/>
            <person name="Yoshida Y."/>
            <person name="Fujiwara M."/>
            <person name="Mori M."/>
            <person name="Tomita M."/>
            <person name="Arakawa K."/>
        </authorList>
    </citation>
    <scope>NUCLEOTIDE SEQUENCE [LARGE SCALE GENOMIC DNA]</scope>
</reference>
<evidence type="ECO:0000256" key="1">
    <source>
        <dbReference type="SAM" id="MobiDB-lite"/>
    </source>
</evidence>
<protein>
    <submittedName>
        <fullName evidence="2">Uncharacterized protein</fullName>
    </submittedName>
</protein>
<feature type="compositionally biased region" description="Basic and acidic residues" evidence="1">
    <location>
        <begin position="67"/>
        <end position="79"/>
    </location>
</feature>
<gene>
    <name evidence="2" type="ORF">AVEN_60246_1</name>
</gene>
<proteinExistence type="predicted"/>
<dbReference type="AlphaFoldDB" id="A0A4Y2D0H1"/>
<dbReference type="Proteomes" id="UP000499080">
    <property type="component" value="Unassembled WGS sequence"/>
</dbReference>
<dbReference type="EMBL" id="BGPR01000273">
    <property type="protein sequence ID" value="GBM09606.1"/>
    <property type="molecule type" value="Genomic_DNA"/>
</dbReference>
<feature type="region of interest" description="Disordered" evidence="1">
    <location>
        <begin position="34"/>
        <end position="86"/>
    </location>
</feature>
<accession>A0A4Y2D0H1</accession>